<dbReference type="InterPro" id="IPR013099">
    <property type="entry name" value="K_chnl_dom"/>
</dbReference>
<sequence length="160" mass="17965">MSRALSEGPPMFKALALATFMVAACIVIHYETLRYMSVLIPSLKVAVRLKVLLVVFGCFIAHTIEVWLYAFAYLLLEQIGFGSLKGHTEEHFADFLYFSATSYSTLGIGDVYPTGVFRLISGLESINGLFLIAWSTSFTYFVMDRLWPLHSDRTNEEGSD</sequence>
<dbReference type="HOGENOM" id="CLU_116321_0_1_5"/>
<dbReference type="PROSITE" id="PS51257">
    <property type="entry name" value="PROKAR_LIPOPROTEIN"/>
    <property type="match status" value="1"/>
</dbReference>
<dbReference type="Pfam" id="PF07885">
    <property type="entry name" value="Ion_trans_2"/>
    <property type="match status" value="1"/>
</dbReference>
<dbReference type="AlphaFoldDB" id="Q1QLY4"/>
<keyword evidence="1" id="KW-0472">Membrane</keyword>
<keyword evidence="1" id="KW-1133">Transmembrane helix</keyword>
<evidence type="ECO:0000313" key="4">
    <source>
        <dbReference type="Proteomes" id="UP000001953"/>
    </source>
</evidence>
<keyword evidence="4" id="KW-1185">Reference proteome</keyword>
<feature type="domain" description="Potassium channel" evidence="2">
    <location>
        <begin position="68"/>
        <end position="137"/>
    </location>
</feature>
<reference evidence="3 4" key="1">
    <citation type="submission" date="2006-03" db="EMBL/GenBank/DDBJ databases">
        <title>Complete sequence of chromosome of Nitrobacter hamburgensis X14.</title>
        <authorList>
            <consortium name="US DOE Joint Genome Institute"/>
            <person name="Copeland A."/>
            <person name="Lucas S."/>
            <person name="Lapidus A."/>
            <person name="Barry K."/>
            <person name="Detter J.C."/>
            <person name="Glavina del Rio T."/>
            <person name="Hammon N."/>
            <person name="Israni S."/>
            <person name="Dalin E."/>
            <person name="Tice H."/>
            <person name="Pitluck S."/>
            <person name="Chain P."/>
            <person name="Malfatti S."/>
            <person name="Shin M."/>
            <person name="Vergez L."/>
            <person name="Schmutz J."/>
            <person name="Larimer F."/>
            <person name="Land M."/>
            <person name="Hauser L."/>
            <person name="Kyrpides N."/>
            <person name="Ivanova N."/>
            <person name="Ward B."/>
            <person name="Arp D."/>
            <person name="Klotz M."/>
            <person name="Stein L."/>
            <person name="O'Mullan G."/>
            <person name="Starkenburg S."/>
            <person name="Sayavedra L."/>
            <person name="Poret-Peterson A.T."/>
            <person name="Gentry M.E."/>
            <person name="Bruce D."/>
            <person name="Richardson P."/>
        </authorList>
    </citation>
    <scope>NUCLEOTIDE SEQUENCE [LARGE SCALE GENOMIC DNA]</scope>
    <source>
        <strain evidence="4">DSM 10229 / NCIMB 13809 / X14</strain>
    </source>
</reference>
<dbReference type="KEGG" id="nha:Nham_1961"/>
<accession>Q1QLY4</accession>
<dbReference type="SUPFAM" id="SSF81324">
    <property type="entry name" value="Voltage-gated potassium channels"/>
    <property type="match status" value="1"/>
</dbReference>
<name>Q1QLY4_NITHX</name>
<proteinExistence type="predicted"/>
<dbReference type="Gene3D" id="1.10.287.70">
    <property type="match status" value="1"/>
</dbReference>
<dbReference type="EMBL" id="CP000319">
    <property type="protein sequence ID" value="ABE62763.1"/>
    <property type="molecule type" value="Genomic_DNA"/>
</dbReference>
<feature type="transmembrane region" description="Helical" evidence="1">
    <location>
        <begin position="12"/>
        <end position="30"/>
    </location>
</feature>
<evidence type="ECO:0000313" key="3">
    <source>
        <dbReference type="EMBL" id="ABE62763.1"/>
    </source>
</evidence>
<protein>
    <submittedName>
        <fullName evidence="3">Ion transport 2</fullName>
    </submittedName>
</protein>
<keyword evidence="1" id="KW-0812">Transmembrane</keyword>
<feature type="transmembrane region" description="Helical" evidence="1">
    <location>
        <begin position="51"/>
        <end position="75"/>
    </location>
</feature>
<dbReference type="eggNOG" id="ENOG5031669">
    <property type="taxonomic scope" value="Bacteria"/>
</dbReference>
<organism evidence="3 4">
    <name type="scientific">Nitrobacter hamburgensis (strain DSM 10229 / NCIMB 13809 / X14)</name>
    <dbReference type="NCBI Taxonomy" id="323097"/>
    <lineage>
        <taxon>Bacteria</taxon>
        <taxon>Pseudomonadati</taxon>
        <taxon>Pseudomonadota</taxon>
        <taxon>Alphaproteobacteria</taxon>
        <taxon>Hyphomicrobiales</taxon>
        <taxon>Nitrobacteraceae</taxon>
        <taxon>Nitrobacter</taxon>
    </lineage>
</organism>
<dbReference type="Proteomes" id="UP000001953">
    <property type="component" value="Chromosome"/>
</dbReference>
<evidence type="ECO:0000256" key="1">
    <source>
        <dbReference type="SAM" id="Phobius"/>
    </source>
</evidence>
<evidence type="ECO:0000259" key="2">
    <source>
        <dbReference type="Pfam" id="PF07885"/>
    </source>
</evidence>
<gene>
    <name evidence="3" type="ordered locus">Nham_1961</name>
</gene>